<organism evidence="2 3">
    <name type="scientific">Kitasatospora saccharophila</name>
    <dbReference type="NCBI Taxonomy" id="407973"/>
    <lineage>
        <taxon>Bacteria</taxon>
        <taxon>Bacillati</taxon>
        <taxon>Actinomycetota</taxon>
        <taxon>Actinomycetes</taxon>
        <taxon>Kitasatosporales</taxon>
        <taxon>Streptomycetaceae</taxon>
        <taxon>Kitasatospora</taxon>
    </lineage>
</organism>
<keyword evidence="3" id="KW-1185">Reference proteome</keyword>
<dbReference type="RefSeq" id="WP_344550096.1">
    <property type="nucleotide sequence ID" value="NZ_BAAANS010000002.1"/>
</dbReference>
<dbReference type="EMBL" id="BAAANS010000002">
    <property type="protein sequence ID" value="GAA2085799.1"/>
    <property type="molecule type" value="Genomic_DNA"/>
</dbReference>
<keyword evidence="1" id="KW-1133">Transmembrane helix</keyword>
<protein>
    <recommendedName>
        <fullName evidence="4">Secreted protein with PEP-CTERM sorting signal</fullName>
    </recommendedName>
</protein>
<comment type="caution">
    <text evidence="2">The sequence shown here is derived from an EMBL/GenBank/DDBJ whole genome shotgun (WGS) entry which is preliminary data.</text>
</comment>
<name>A0ABN2W883_9ACTN</name>
<proteinExistence type="predicted"/>
<gene>
    <name evidence="2" type="ORF">GCM10009759_05930</name>
</gene>
<evidence type="ECO:0008006" key="4">
    <source>
        <dbReference type="Google" id="ProtNLM"/>
    </source>
</evidence>
<feature type="transmembrane region" description="Helical" evidence="1">
    <location>
        <begin position="7"/>
        <end position="27"/>
    </location>
</feature>
<keyword evidence="1" id="KW-0472">Membrane</keyword>
<evidence type="ECO:0000313" key="3">
    <source>
        <dbReference type="Proteomes" id="UP001500897"/>
    </source>
</evidence>
<keyword evidence="1" id="KW-0812">Transmembrane</keyword>
<evidence type="ECO:0000313" key="2">
    <source>
        <dbReference type="EMBL" id="GAA2085799.1"/>
    </source>
</evidence>
<sequence>MRFPKAVRFLVGLLAYLLGAAVLLALLGRTDPDTTLGTTLRAAGGGLLAAPAIALLRRRTRRGPRQDN</sequence>
<feature type="transmembrane region" description="Helical" evidence="1">
    <location>
        <begin position="39"/>
        <end position="56"/>
    </location>
</feature>
<reference evidence="2 3" key="1">
    <citation type="journal article" date="2019" name="Int. J. Syst. Evol. Microbiol.">
        <title>The Global Catalogue of Microorganisms (GCM) 10K type strain sequencing project: providing services to taxonomists for standard genome sequencing and annotation.</title>
        <authorList>
            <consortium name="The Broad Institute Genomics Platform"/>
            <consortium name="The Broad Institute Genome Sequencing Center for Infectious Disease"/>
            <person name="Wu L."/>
            <person name="Ma J."/>
        </authorList>
    </citation>
    <scope>NUCLEOTIDE SEQUENCE [LARGE SCALE GENOMIC DNA]</scope>
    <source>
        <strain evidence="2 3">JCM 14559</strain>
    </source>
</reference>
<evidence type="ECO:0000256" key="1">
    <source>
        <dbReference type="SAM" id="Phobius"/>
    </source>
</evidence>
<accession>A0ABN2W883</accession>
<dbReference type="Proteomes" id="UP001500897">
    <property type="component" value="Unassembled WGS sequence"/>
</dbReference>